<dbReference type="RefSeq" id="WP_176271844.1">
    <property type="nucleotide sequence ID" value="NZ_JABWTA010000001.1"/>
</dbReference>
<dbReference type="InterPro" id="IPR036188">
    <property type="entry name" value="FAD/NAD-bd_sf"/>
</dbReference>
<keyword evidence="2" id="KW-0285">Flavoprotein</keyword>
<dbReference type="AlphaFoldDB" id="A0A850H7F4"/>
<evidence type="ECO:0000256" key="3">
    <source>
        <dbReference type="ARBA" id="ARBA00022827"/>
    </source>
</evidence>
<dbReference type="InterPro" id="IPR002938">
    <property type="entry name" value="FAD-bd"/>
</dbReference>
<evidence type="ECO:0000256" key="2">
    <source>
        <dbReference type="ARBA" id="ARBA00022630"/>
    </source>
</evidence>
<dbReference type="InterPro" id="IPR050493">
    <property type="entry name" value="FAD-dep_Monooxygenase_BioMet"/>
</dbReference>
<dbReference type="PRINTS" id="PR00420">
    <property type="entry name" value="RNGMNOXGNASE"/>
</dbReference>
<dbReference type="Proteomes" id="UP000546031">
    <property type="component" value="Unassembled WGS sequence"/>
</dbReference>
<sequence length="384" mass="41160">MKRVAIIGGGIGGLTAGIALLKAGLEPVIYERAPEFGEVGAGISLSPNAVKGLDSIGLGGFLESTANEPLHQLLFHGLTGELLLDIDRVPCRDQYGGPYLQLHRADLMNGLVDAFGTDNCVMGKALTGLSQDESHVEMRFDDGSTAEADVVIGVDGLRSVIRDILFDTPEPEFSGHVAWRALIPGQKLSACATERTNVNHIGAGQNLVTYPVRGTDLVNMVALTRADGWVEESWNAKAHPSELAAIFEGWTDYVTDAIAAIGKDDLYRWGLFIRTPLNQWVKGRVGLLGDAAHPMLPYMGQGASSAIEDGVVLGRCFATSSDPLQALAMYEKARVERAAFLQAESNVGGDRLQAMDPYVLRDNPPKNEDALGIFKYDPASVELA</sequence>
<name>A0A850H7F4_9SPHN</name>
<dbReference type="SUPFAM" id="SSF51905">
    <property type="entry name" value="FAD/NAD(P)-binding domain"/>
    <property type="match status" value="1"/>
</dbReference>
<evidence type="ECO:0000256" key="1">
    <source>
        <dbReference type="ARBA" id="ARBA00001974"/>
    </source>
</evidence>
<evidence type="ECO:0000313" key="7">
    <source>
        <dbReference type="EMBL" id="NVE93480.1"/>
    </source>
</evidence>
<dbReference type="PANTHER" id="PTHR13789">
    <property type="entry name" value="MONOOXYGENASE"/>
    <property type="match status" value="1"/>
</dbReference>
<dbReference type="SUPFAM" id="SSF54373">
    <property type="entry name" value="FAD-linked reductases, C-terminal domain"/>
    <property type="match status" value="1"/>
</dbReference>
<gene>
    <name evidence="7" type="ORF">HUO12_01060</name>
</gene>
<dbReference type="Gene3D" id="3.50.50.60">
    <property type="entry name" value="FAD/NAD(P)-binding domain"/>
    <property type="match status" value="1"/>
</dbReference>
<evidence type="ECO:0000259" key="6">
    <source>
        <dbReference type="Pfam" id="PF01494"/>
    </source>
</evidence>
<organism evidence="7 8">
    <name type="scientific">Altererythrobacter lutimaris</name>
    <dbReference type="NCBI Taxonomy" id="2743979"/>
    <lineage>
        <taxon>Bacteria</taxon>
        <taxon>Pseudomonadati</taxon>
        <taxon>Pseudomonadota</taxon>
        <taxon>Alphaproteobacteria</taxon>
        <taxon>Sphingomonadales</taxon>
        <taxon>Erythrobacteraceae</taxon>
        <taxon>Altererythrobacter</taxon>
    </lineage>
</organism>
<dbReference type="GO" id="GO:0004497">
    <property type="term" value="F:monooxygenase activity"/>
    <property type="evidence" value="ECO:0007669"/>
    <property type="project" value="UniProtKB-KW"/>
</dbReference>
<protein>
    <submittedName>
        <fullName evidence="7">FAD-dependent monooxygenase</fullName>
    </submittedName>
</protein>
<dbReference type="GO" id="GO:0071949">
    <property type="term" value="F:FAD binding"/>
    <property type="evidence" value="ECO:0007669"/>
    <property type="project" value="InterPro"/>
</dbReference>
<comment type="caution">
    <text evidence="7">The sequence shown here is derived from an EMBL/GenBank/DDBJ whole genome shotgun (WGS) entry which is preliminary data.</text>
</comment>
<proteinExistence type="predicted"/>
<feature type="domain" description="FAD-binding" evidence="6">
    <location>
        <begin position="3"/>
        <end position="338"/>
    </location>
</feature>
<keyword evidence="8" id="KW-1185">Reference proteome</keyword>
<evidence type="ECO:0000256" key="4">
    <source>
        <dbReference type="ARBA" id="ARBA00023002"/>
    </source>
</evidence>
<reference evidence="7 8" key="1">
    <citation type="submission" date="2020-06" db="EMBL/GenBank/DDBJ databases">
        <title>Altererythrobacter lutimaris sp. nov., a marine bacterium isolated from a tidal flat.</title>
        <authorList>
            <person name="Kim D."/>
            <person name="Yoo Y."/>
            <person name="Kim J.-J."/>
        </authorList>
    </citation>
    <scope>NUCLEOTIDE SEQUENCE [LARGE SCALE GENOMIC DNA]</scope>
    <source>
        <strain evidence="7 8">JGD-16</strain>
    </source>
</reference>
<keyword evidence="4" id="KW-0560">Oxidoreductase</keyword>
<evidence type="ECO:0000256" key="5">
    <source>
        <dbReference type="ARBA" id="ARBA00023033"/>
    </source>
</evidence>
<keyword evidence="3" id="KW-0274">FAD</keyword>
<accession>A0A850H7F4</accession>
<comment type="cofactor">
    <cofactor evidence="1">
        <name>FAD</name>
        <dbReference type="ChEBI" id="CHEBI:57692"/>
    </cofactor>
</comment>
<dbReference type="Pfam" id="PF01494">
    <property type="entry name" value="FAD_binding_3"/>
    <property type="match status" value="1"/>
</dbReference>
<dbReference type="EMBL" id="JABWTA010000001">
    <property type="protein sequence ID" value="NVE93480.1"/>
    <property type="molecule type" value="Genomic_DNA"/>
</dbReference>
<dbReference type="PANTHER" id="PTHR13789:SF318">
    <property type="entry name" value="GERANYLGERANYL DIPHOSPHATE REDUCTASE"/>
    <property type="match status" value="1"/>
</dbReference>
<keyword evidence="5 7" id="KW-0503">Monooxygenase</keyword>
<evidence type="ECO:0000313" key="8">
    <source>
        <dbReference type="Proteomes" id="UP000546031"/>
    </source>
</evidence>